<evidence type="ECO:0000313" key="3">
    <source>
        <dbReference type="EMBL" id="WLF51255.1"/>
    </source>
</evidence>
<reference evidence="2" key="1">
    <citation type="submission" date="2022-12" db="EMBL/GenBank/DDBJ databases">
        <authorList>
            <person name="Krivoruchko A.V."/>
            <person name="Elkin A."/>
        </authorList>
    </citation>
    <scope>NUCLEOTIDE SEQUENCE</scope>
    <source>
        <strain evidence="2">IEGM 249</strain>
    </source>
</reference>
<evidence type="ECO:0000313" key="2">
    <source>
        <dbReference type="EMBL" id="MCZ4590425.1"/>
    </source>
</evidence>
<proteinExistence type="predicted"/>
<dbReference type="InterPro" id="IPR026001">
    <property type="entry name" value="Abi-like_C"/>
</dbReference>
<keyword evidence="4" id="KW-1185">Reference proteome</keyword>
<dbReference type="RefSeq" id="WP_269593030.1">
    <property type="nucleotide sequence ID" value="NZ_CP130954.1"/>
</dbReference>
<evidence type="ECO:0000313" key="5">
    <source>
        <dbReference type="Proteomes" id="UP001231166"/>
    </source>
</evidence>
<keyword evidence="3" id="KW-0614">Plasmid</keyword>
<dbReference type="Proteomes" id="UP001066327">
    <property type="component" value="Unassembled WGS sequence"/>
</dbReference>
<evidence type="ECO:0000313" key="4">
    <source>
        <dbReference type="Proteomes" id="UP001066327"/>
    </source>
</evidence>
<dbReference type="EMBL" id="JAPWIS010000049">
    <property type="protein sequence ID" value="MCZ4590425.1"/>
    <property type="molecule type" value="Genomic_DNA"/>
</dbReference>
<dbReference type="EMBL" id="CP130954">
    <property type="protein sequence ID" value="WLF51255.1"/>
    <property type="molecule type" value="Genomic_DNA"/>
</dbReference>
<accession>A0AAX3YRX5</accession>
<dbReference type="Proteomes" id="UP001231166">
    <property type="component" value="Plasmid pRho-VOC14-C342"/>
</dbReference>
<gene>
    <name evidence="2" type="ORF">O4328_43590</name>
    <name evidence="3" type="ORF">Q5707_38480</name>
</gene>
<name>A0AAX3YRX5_RHOOP</name>
<protein>
    <submittedName>
        <fullName evidence="3">Abortive infection family protein</fullName>
    </submittedName>
</protein>
<organism evidence="3 5">
    <name type="scientific">Rhodococcus opacus</name>
    <name type="common">Nocardia opaca</name>
    <dbReference type="NCBI Taxonomy" id="37919"/>
    <lineage>
        <taxon>Bacteria</taxon>
        <taxon>Bacillati</taxon>
        <taxon>Actinomycetota</taxon>
        <taxon>Actinomycetes</taxon>
        <taxon>Mycobacteriales</taxon>
        <taxon>Nocardiaceae</taxon>
        <taxon>Rhodococcus</taxon>
    </lineage>
</organism>
<evidence type="ECO:0000259" key="1">
    <source>
        <dbReference type="Pfam" id="PF14355"/>
    </source>
</evidence>
<sequence length="275" mass="30435">MPDLVSKGTRGRFRDLATDSTVNVIATAFQDEGFAPNYESTYVDSSVRRQTAQHHMESVNWADEEQVARALRAIERIIEDFDQQYTSKFWTALEHDGYRRDPDTKRLLLRAPRSPFADETLSNLTDPSVIKSYLDRLHGAVDTDPELAIGSAKELIESTAKVVLNQLGVTFTKDDTLVQLATRAQESLRLHPKQAKTDGPDGSTGIKSILGGALGIATGVAELRNAYGTGHGRDRRPKGLGPRHAHLAANAAFLWCQLMLDTLADPKAPWRRNTE</sequence>
<geneLocation type="plasmid" evidence="3 5">
    <name>pRho-VOC14-C342</name>
</geneLocation>
<reference evidence="3" key="2">
    <citation type="submission" date="2023-07" db="EMBL/GenBank/DDBJ databases">
        <title>Genomic analysis of Rhodococcus opacus VOC-14 with glycol ethers degradation activity.</title>
        <authorList>
            <person name="Narkevich D.A."/>
            <person name="Hlushen A.M."/>
            <person name="Akhremchuk A.E."/>
            <person name="Sikolenko M.A."/>
            <person name="Valentovich L.N."/>
        </authorList>
    </citation>
    <scope>NUCLEOTIDE SEQUENCE</scope>
    <source>
        <strain evidence="3">VOC-14</strain>
        <plasmid evidence="3">pRho-VOC14-C342</plasmid>
    </source>
</reference>
<dbReference type="AlphaFoldDB" id="A0AAX3YRX5"/>
<feature type="domain" description="Abortive infection protein-like C-terminal" evidence="1">
    <location>
        <begin position="179"/>
        <end position="261"/>
    </location>
</feature>
<dbReference type="Pfam" id="PF14355">
    <property type="entry name" value="Abi_C"/>
    <property type="match status" value="1"/>
</dbReference>